<dbReference type="Proteomes" id="UP000784880">
    <property type="component" value="Unassembled WGS sequence"/>
</dbReference>
<organism evidence="10 11">
    <name type="scientific">Evansella tamaricis</name>
    <dbReference type="NCBI Taxonomy" id="2069301"/>
    <lineage>
        <taxon>Bacteria</taxon>
        <taxon>Bacillati</taxon>
        <taxon>Bacillota</taxon>
        <taxon>Bacilli</taxon>
        <taxon>Bacillales</taxon>
        <taxon>Bacillaceae</taxon>
        <taxon>Evansella</taxon>
    </lineage>
</organism>
<comment type="similarity">
    <text evidence="2">Belongs to the EamA transporter family.</text>
</comment>
<keyword evidence="11" id="KW-1185">Reference proteome</keyword>
<dbReference type="PANTHER" id="PTHR22911">
    <property type="entry name" value="ACYL-MALONYL CONDENSING ENZYME-RELATED"/>
    <property type="match status" value="1"/>
</dbReference>
<sequence>MSVESSQSVKWGILSGASAYLLWGTLPIYWKWLEHIPPEEVLAHRIIWSFILLLAVLFLLGKSPSFIKECQSIIQQPKAMLGIFLAAIFITANWFTYIWAVTNNHILEASLGYYINPLVSVLMGVFFLKEQLSKMQWLSVGLAGTAVLLLTVSFGSFPSVAIVLAFSFAIYGLLKKIVRVGALTGLAIETLIVAPFAIGYLIIQHSMSLSMFYFSDQRTFWLLIGAGAATATPLLLFGAGAKRIPLSLMGFLQYIAPTIMLFLGIFLYRETFSSIHFVAFTIIWVALLLFTISRYQISKKLKRQALEIASKNTAIKAEV</sequence>
<reference evidence="10 11" key="1">
    <citation type="submission" date="2021-06" db="EMBL/GenBank/DDBJ databases">
        <title>Bacillus sp. RD4P76, an endophyte from a halophyte.</title>
        <authorList>
            <person name="Sun J.-Q."/>
        </authorList>
    </citation>
    <scope>NUCLEOTIDE SEQUENCE [LARGE SCALE GENOMIC DNA]</scope>
    <source>
        <strain evidence="10 11">CGMCC 1.15917</strain>
    </source>
</reference>
<keyword evidence="4" id="KW-1003">Cell membrane</keyword>
<name>A0ABS6JCW7_9BACI</name>
<feature type="domain" description="EamA" evidence="9">
    <location>
        <begin position="11"/>
        <end position="151"/>
    </location>
</feature>
<dbReference type="EMBL" id="JAHQCS010000075">
    <property type="protein sequence ID" value="MBU9711509.1"/>
    <property type="molecule type" value="Genomic_DNA"/>
</dbReference>
<evidence type="ECO:0000256" key="8">
    <source>
        <dbReference type="SAM" id="Phobius"/>
    </source>
</evidence>
<evidence type="ECO:0000259" key="9">
    <source>
        <dbReference type="Pfam" id="PF00892"/>
    </source>
</evidence>
<feature type="transmembrane region" description="Helical" evidence="8">
    <location>
        <begin position="111"/>
        <end position="128"/>
    </location>
</feature>
<dbReference type="NCBIfam" id="TIGR00688">
    <property type="entry name" value="rarD"/>
    <property type="match status" value="1"/>
</dbReference>
<comment type="subcellular location">
    <subcellularLocation>
        <location evidence="1">Cell membrane</location>
        <topology evidence="1">Multi-pass membrane protein</topology>
    </subcellularLocation>
</comment>
<keyword evidence="3" id="KW-0813">Transport</keyword>
<feature type="transmembrane region" description="Helical" evidence="8">
    <location>
        <begin position="42"/>
        <end position="60"/>
    </location>
</feature>
<keyword evidence="6 8" id="KW-1133">Transmembrane helix</keyword>
<evidence type="ECO:0000256" key="4">
    <source>
        <dbReference type="ARBA" id="ARBA00022475"/>
    </source>
</evidence>
<dbReference type="InterPro" id="IPR000620">
    <property type="entry name" value="EamA_dom"/>
</dbReference>
<comment type="caution">
    <text evidence="10">The sequence shown here is derived from an EMBL/GenBank/DDBJ whole genome shotgun (WGS) entry which is preliminary data.</text>
</comment>
<evidence type="ECO:0000313" key="10">
    <source>
        <dbReference type="EMBL" id="MBU9711509.1"/>
    </source>
</evidence>
<protein>
    <submittedName>
        <fullName evidence="10">EamA family transporter RarD</fullName>
    </submittedName>
</protein>
<keyword evidence="7 8" id="KW-0472">Membrane</keyword>
<feature type="transmembrane region" description="Helical" evidence="8">
    <location>
        <begin position="219"/>
        <end position="239"/>
    </location>
</feature>
<feature type="transmembrane region" description="Helical" evidence="8">
    <location>
        <begin position="135"/>
        <end position="151"/>
    </location>
</feature>
<evidence type="ECO:0000256" key="5">
    <source>
        <dbReference type="ARBA" id="ARBA00022692"/>
    </source>
</evidence>
<keyword evidence="5 8" id="KW-0812">Transmembrane</keyword>
<dbReference type="Pfam" id="PF00892">
    <property type="entry name" value="EamA"/>
    <property type="match status" value="1"/>
</dbReference>
<feature type="transmembrane region" description="Helical" evidence="8">
    <location>
        <begin position="12"/>
        <end position="30"/>
    </location>
</feature>
<feature type="transmembrane region" description="Helical" evidence="8">
    <location>
        <begin position="251"/>
        <end position="268"/>
    </location>
</feature>
<evidence type="ECO:0000256" key="3">
    <source>
        <dbReference type="ARBA" id="ARBA00022448"/>
    </source>
</evidence>
<evidence type="ECO:0000256" key="6">
    <source>
        <dbReference type="ARBA" id="ARBA00022989"/>
    </source>
</evidence>
<feature type="transmembrane region" description="Helical" evidence="8">
    <location>
        <begin position="186"/>
        <end position="207"/>
    </location>
</feature>
<evidence type="ECO:0000256" key="1">
    <source>
        <dbReference type="ARBA" id="ARBA00004651"/>
    </source>
</evidence>
<dbReference type="RefSeq" id="WP_217065433.1">
    <property type="nucleotide sequence ID" value="NZ_JAHQCS010000075.1"/>
</dbReference>
<gene>
    <name evidence="10" type="primary">rarD</name>
    <name evidence="10" type="ORF">KS419_07160</name>
</gene>
<feature type="transmembrane region" description="Helical" evidence="8">
    <location>
        <begin position="81"/>
        <end position="99"/>
    </location>
</feature>
<feature type="transmembrane region" description="Helical" evidence="8">
    <location>
        <begin position="274"/>
        <end position="293"/>
    </location>
</feature>
<feature type="transmembrane region" description="Helical" evidence="8">
    <location>
        <begin position="157"/>
        <end position="174"/>
    </location>
</feature>
<evidence type="ECO:0000313" key="11">
    <source>
        <dbReference type="Proteomes" id="UP000784880"/>
    </source>
</evidence>
<evidence type="ECO:0000256" key="2">
    <source>
        <dbReference type="ARBA" id="ARBA00007362"/>
    </source>
</evidence>
<dbReference type="PANTHER" id="PTHR22911:SF137">
    <property type="entry name" value="SOLUTE CARRIER FAMILY 35 MEMBER G2-RELATED"/>
    <property type="match status" value="1"/>
</dbReference>
<evidence type="ECO:0000256" key="7">
    <source>
        <dbReference type="ARBA" id="ARBA00023136"/>
    </source>
</evidence>
<accession>A0ABS6JCW7</accession>
<dbReference type="InterPro" id="IPR004626">
    <property type="entry name" value="RarD"/>
</dbReference>
<proteinExistence type="inferred from homology"/>